<evidence type="ECO:0000256" key="1">
    <source>
        <dbReference type="SAM" id="MobiDB-lite"/>
    </source>
</evidence>
<dbReference type="EMBL" id="AP019377">
    <property type="protein sequence ID" value="BBH95235.1"/>
    <property type="molecule type" value="Genomic_DNA"/>
</dbReference>
<proteinExistence type="predicted"/>
<organism evidence="2">
    <name type="scientific">Thermogemmatispora argillosa</name>
    <dbReference type="NCBI Taxonomy" id="2045280"/>
    <lineage>
        <taxon>Bacteria</taxon>
        <taxon>Bacillati</taxon>
        <taxon>Chloroflexota</taxon>
        <taxon>Ktedonobacteria</taxon>
        <taxon>Thermogemmatisporales</taxon>
        <taxon>Thermogemmatisporaceae</taxon>
        <taxon>Thermogemmatispora</taxon>
    </lineage>
</organism>
<gene>
    <name evidence="2" type="ORF">KTA_34340</name>
</gene>
<reference evidence="2" key="1">
    <citation type="submission" date="2018-12" db="EMBL/GenBank/DDBJ databases">
        <title>Novel natural products biosynthetic potential of the class Ktedonobacteria.</title>
        <authorList>
            <person name="Zheng Y."/>
            <person name="Saitou A."/>
            <person name="Wang C.M."/>
            <person name="Toyoda A."/>
            <person name="Minakuchi Y."/>
            <person name="Sekiguchi Y."/>
            <person name="Ueda K."/>
            <person name="Takano H."/>
            <person name="Sakai Y."/>
            <person name="Yokota A."/>
            <person name="Yabe S."/>
        </authorList>
    </citation>
    <scope>NUCLEOTIDE SEQUENCE</scope>
    <source>
        <strain evidence="2">A3-2</strain>
    </source>
</reference>
<name>A0A455T767_9CHLR</name>
<protein>
    <submittedName>
        <fullName evidence="2">Uncharacterized protein</fullName>
    </submittedName>
</protein>
<feature type="region of interest" description="Disordered" evidence="1">
    <location>
        <begin position="81"/>
        <end position="111"/>
    </location>
</feature>
<evidence type="ECO:0000313" key="2">
    <source>
        <dbReference type="EMBL" id="BBH95235.1"/>
    </source>
</evidence>
<sequence>MLPEIPLPLEPLVAGGIEAGKGVAADTAGVGVEGKVGGTGVSRAKGSVTRRLTRSGLCERERSGDRAPLVRLGRVGTWARAGIPGREGEEREESPAASLRMDGEDPSEERC</sequence>
<accession>A0A455T767</accession>
<dbReference type="AlphaFoldDB" id="A0A455T767"/>